<name>A0ABS3QPB6_9BACT</name>
<evidence type="ECO:0000256" key="1">
    <source>
        <dbReference type="PROSITE-ProRule" id="PRU00339"/>
    </source>
</evidence>
<gene>
    <name evidence="2" type="ORF">J4E00_25810</name>
</gene>
<organism evidence="2 3">
    <name type="scientific">Hymenobacter negativus</name>
    <dbReference type="NCBI Taxonomy" id="2795026"/>
    <lineage>
        <taxon>Bacteria</taxon>
        <taxon>Pseudomonadati</taxon>
        <taxon>Bacteroidota</taxon>
        <taxon>Cytophagia</taxon>
        <taxon>Cytophagales</taxon>
        <taxon>Hymenobacteraceae</taxon>
        <taxon>Hymenobacter</taxon>
    </lineage>
</organism>
<dbReference type="InterPro" id="IPR011990">
    <property type="entry name" value="TPR-like_helical_dom_sf"/>
</dbReference>
<dbReference type="SUPFAM" id="SSF48452">
    <property type="entry name" value="TPR-like"/>
    <property type="match status" value="1"/>
</dbReference>
<dbReference type="SMART" id="SM00028">
    <property type="entry name" value="TPR"/>
    <property type="match status" value="1"/>
</dbReference>
<proteinExistence type="predicted"/>
<reference evidence="2 3" key="1">
    <citation type="submission" date="2021-03" db="EMBL/GenBank/DDBJ databases">
        <authorList>
            <person name="Kim M.K."/>
        </authorList>
    </citation>
    <scope>NUCLEOTIDE SEQUENCE [LARGE SCALE GENOMIC DNA]</scope>
    <source>
        <strain evidence="2 3">BT442</strain>
    </source>
</reference>
<dbReference type="EMBL" id="JAGETZ010000018">
    <property type="protein sequence ID" value="MBO2012505.1"/>
    <property type="molecule type" value="Genomic_DNA"/>
</dbReference>
<evidence type="ECO:0000313" key="3">
    <source>
        <dbReference type="Proteomes" id="UP000664369"/>
    </source>
</evidence>
<keyword evidence="3" id="KW-1185">Reference proteome</keyword>
<feature type="repeat" description="TPR" evidence="1">
    <location>
        <begin position="287"/>
        <end position="320"/>
    </location>
</feature>
<sequence>MVKALLEALECPESQLMRGAVAGLASLALPQPALALCAVAWQRWASGDPASRRSHRFQLFQVNRLGWRTADDWTAADDIQAELAEVLRAQLPTQWEGLVAAAAIFNGIFPVEVYIGNGDTGGYTLDCQRLWQDFAPYREWFAEALPLSEGLRREWITLAQVYWSHFRWQADDWFYGTFSEPACDYLLAHAVTLQSPYPIQYYYFYRQLPVYGEAEPAGTGQELALQSGLGLTYFYYAQYCQYHRQDYATALTYYQRFLAAEPACLPDNRFYLFERDATARSYPPSTQEARTEMGNCYLQQGQLPAARAAFEQAIALRPDNFQAPYERIAHLLRAQGEPAAALPWLARKAEACTQTVVHHYGSRMMGIGSYFHYDPANPGPQKLDTYPNAWGWYDPAARVRVLEVNELYKELADAYFYELAEYPPAGIYYKRYLTFLSQQNPNDPVVRARTIDASESQLRLAMEQGDYWQARGLGEKLLRLVPGSQVAQLYLTRIRQRFA</sequence>
<protein>
    <submittedName>
        <fullName evidence="2">Tetratricopeptide repeat protein</fullName>
    </submittedName>
</protein>
<accession>A0ABS3QPB6</accession>
<dbReference type="Pfam" id="PF00515">
    <property type="entry name" value="TPR_1"/>
    <property type="match status" value="1"/>
</dbReference>
<keyword evidence="1" id="KW-0802">TPR repeat</keyword>
<dbReference type="Proteomes" id="UP000664369">
    <property type="component" value="Unassembled WGS sequence"/>
</dbReference>
<evidence type="ECO:0000313" key="2">
    <source>
        <dbReference type="EMBL" id="MBO2012505.1"/>
    </source>
</evidence>
<dbReference type="Gene3D" id="1.25.40.10">
    <property type="entry name" value="Tetratricopeptide repeat domain"/>
    <property type="match status" value="1"/>
</dbReference>
<dbReference type="InterPro" id="IPR019734">
    <property type="entry name" value="TPR_rpt"/>
</dbReference>
<comment type="caution">
    <text evidence="2">The sequence shown here is derived from an EMBL/GenBank/DDBJ whole genome shotgun (WGS) entry which is preliminary data.</text>
</comment>
<dbReference type="PROSITE" id="PS50005">
    <property type="entry name" value="TPR"/>
    <property type="match status" value="1"/>
</dbReference>